<gene>
    <name evidence="6" type="ORF">P5673_011450</name>
</gene>
<name>A0AAD9V828_ACRCE</name>
<feature type="compositionally biased region" description="Basic and acidic residues" evidence="3">
    <location>
        <begin position="1"/>
        <end position="42"/>
    </location>
</feature>
<reference evidence="6" key="1">
    <citation type="journal article" date="2023" name="G3 (Bethesda)">
        <title>Whole genome assembly and annotation of the endangered Caribbean coral Acropora cervicornis.</title>
        <authorList>
            <person name="Selwyn J.D."/>
            <person name="Vollmer S.V."/>
        </authorList>
    </citation>
    <scope>NUCLEOTIDE SEQUENCE</scope>
    <source>
        <strain evidence="6">K2</strain>
    </source>
</reference>
<keyword evidence="7" id="KW-1185">Reference proteome</keyword>
<dbReference type="SUPFAM" id="SSF54160">
    <property type="entry name" value="Chromo domain-like"/>
    <property type="match status" value="1"/>
</dbReference>
<dbReference type="PANTHER" id="PTHR22812">
    <property type="entry name" value="CHROMOBOX PROTEIN"/>
    <property type="match status" value="1"/>
</dbReference>
<keyword evidence="4" id="KW-0472">Membrane</keyword>
<organism evidence="6 7">
    <name type="scientific">Acropora cervicornis</name>
    <name type="common">Staghorn coral</name>
    <dbReference type="NCBI Taxonomy" id="6130"/>
    <lineage>
        <taxon>Eukaryota</taxon>
        <taxon>Metazoa</taxon>
        <taxon>Cnidaria</taxon>
        <taxon>Anthozoa</taxon>
        <taxon>Hexacorallia</taxon>
        <taxon>Scleractinia</taxon>
        <taxon>Astrocoeniina</taxon>
        <taxon>Acroporidae</taxon>
        <taxon>Acropora</taxon>
    </lineage>
</organism>
<comment type="caution">
    <text evidence="6">The sequence shown here is derived from an EMBL/GenBank/DDBJ whole genome shotgun (WGS) entry which is preliminary data.</text>
</comment>
<dbReference type="InterPro" id="IPR016197">
    <property type="entry name" value="Chromo-like_dom_sf"/>
</dbReference>
<accession>A0AAD9V828</accession>
<dbReference type="Gene3D" id="2.40.50.40">
    <property type="match status" value="1"/>
</dbReference>
<feature type="region of interest" description="Disordered" evidence="3">
    <location>
        <begin position="1"/>
        <end position="47"/>
    </location>
</feature>
<evidence type="ECO:0000313" key="6">
    <source>
        <dbReference type="EMBL" id="KAK2564766.1"/>
    </source>
</evidence>
<evidence type="ECO:0000313" key="7">
    <source>
        <dbReference type="Proteomes" id="UP001249851"/>
    </source>
</evidence>
<evidence type="ECO:0000256" key="2">
    <source>
        <dbReference type="ARBA" id="ARBA00023242"/>
    </source>
</evidence>
<keyword evidence="4" id="KW-0812">Transmembrane</keyword>
<protein>
    <submittedName>
        <fullName evidence="6">Heterochromatin protein 1</fullName>
    </submittedName>
</protein>
<dbReference type="AlphaFoldDB" id="A0AAD9V828"/>
<evidence type="ECO:0000259" key="5">
    <source>
        <dbReference type="PROSITE" id="PS50013"/>
    </source>
</evidence>
<dbReference type="PROSITE" id="PS50013">
    <property type="entry name" value="CHROMO_2"/>
    <property type="match status" value="1"/>
</dbReference>
<evidence type="ECO:0000256" key="4">
    <source>
        <dbReference type="SAM" id="Phobius"/>
    </source>
</evidence>
<dbReference type="InterPro" id="IPR000953">
    <property type="entry name" value="Chromo/chromo_shadow_dom"/>
</dbReference>
<evidence type="ECO:0000256" key="1">
    <source>
        <dbReference type="ARBA" id="ARBA00004123"/>
    </source>
</evidence>
<evidence type="ECO:0000256" key="3">
    <source>
        <dbReference type="SAM" id="MobiDB-lite"/>
    </source>
</evidence>
<dbReference type="SMART" id="SM00300">
    <property type="entry name" value="ChSh"/>
    <property type="match status" value="1"/>
</dbReference>
<dbReference type="EMBL" id="JARQWQ010000021">
    <property type="protein sequence ID" value="KAK2564766.1"/>
    <property type="molecule type" value="Genomic_DNA"/>
</dbReference>
<keyword evidence="2" id="KW-0539">Nucleus</keyword>
<dbReference type="CDD" id="cd00034">
    <property type="entry name" value="CSD"/>
    <property type="match status" value="1"/>
</dbReference>
<dbReference type="GO" id="GO:0005634">
    <property type="term" value="C:nucleus"/>
    <property type="evidence" value="ECO:0007669"/>
    <property type="project" value="UniProtKB-SubCell"/>
</dbReference>
<proteinExistence type="predicted"/>
<dbReference type="Pfam" id="PF01393">
    <property type="entry name" value="Chromo_shadow"/>
    <property type="match status" value="1"/>
</dbReference>
<reference evidence="6" key="2">
    <citation type="journal article" date="2023" name="Science">
        <title>Genomic signatures of disease resistance in endangered staghorn corals.</title>
        <authorList>
            <person name="Vollmer S.V."/>
            <person name="Selwyn J.D."/>
            <person name="Despard B.A."/>
            <person name="Roesel C.L."/>
        </authorList>
    </citation>
    <scope>NUCLEOTIDE SEQUENCE</scope>
    <source>
        <strain evidence="6">K2</strain>
    </source>
</reference>
<feature type="domain" description="Chromo" evidence="5">
    <location>
        <begin position="52"/>
        <end position="102"/>
    </location>
</feature>
<keyword evidence="4" id="KW-1133">Transmembrane helix</keyword>
<comment type="subcellular location">
    <subcellularLocation>
        <location evidence="1">Nucleus</location>
    </subcellularLocation>
</comment>
<dbReference type="Proteomes" id="UP001249851">
    <property type="component" value="Unassembled WGS sequence"/>
</dbReference>
<feature type="transmembrane region" description="Helical" evidence="4">
    <location>
        <begin position="124"/>
        <end position="143"/>
    </location>
</feature>
<dbReference type="InterPro" id="IPR008251">
    <property type="entry name" value="Chromo_shadow_dom"/>
</dbReference>
<dbReference type="InterPro" id="IPR051219">
    <property type="entry name" value="Heterochromatin_chromo-domain"/>
</dbReference>
<sequence>MTKDKSESKTKKRKVSEPPSKEAEFDKKDVKEEKDEGEPNHDDDIDPLAEGWEAAEILGATDVEGQVHFLIRWKGSKRADLIPSPTANVRWPQIVIKFYEDRNCALMQGNYKSVKKDLALEGMMTKPVILVCLLICLMAMVLVRESFGQDKYRNQGYEKREPQDSMEFVRSKA</sequence>